<evidence type="ECO:0000313" key="2">
    <source>
        <dbReference type="Proteomes" id="UP001501521"/>
    </source>
</evidence>
<sequence>MTEMLHVTSEPLDLVSLPPLLLGFQPVESVALLGIVGNRVAFCGRTDLNMAVETAPQVLDAMRNNDVPGLALVAYSDQPEAAASVLHQLAVGIFDGAVAVALATNGETVWRVAGGALTDGEPFTPTLEQPSRSRAESVADVTCRRTSAAPGSTDHVAALPTGQRRLLLDTMLSQTAPLTPDRAAQLGAALDASEPLASVLDAVGSDAQAAFDRLVEARRWCEDAHLEAVLANLVVAAWASGHGAAANEALTQLEALPATARLVDDLARLTRTNPAALTGTKEN</sequence>
<evidence type="ECO:0008006" key="3">
    <source>
        <dbReference type="Google" id="ProtNLM"/>
    </source>
</evidence>
<proteinExistence type="predicted"/>
<dbReference type="RefSeq" id="WP_345584444.1">
    <property type="nucleotide sequence ID" value="NZ_BAABLV010000059.1"/>
</dbReference>
<organism evidence="1 2">
    <name type="scientific">Tessaracoccus lubricantis</name>
    <dbReference type="NCBI Taxonomy" id="545543"/>
    <lineage>
        <taxon>Bacteria</taxon>
        <taxon>Bacillati</taxon>
        <taxon>Actinomycetota</taxon>
        <taxon>Actinomycetes</taxon>
        <taxon>Propionibacteriales</taxon>
        <taxon>Propionibacteriaceae</taxon>
        <taxon>Tessaracoccus</taxon>
    </lineage>
</organism>
<dbReference type="EMBL" id="BAABLV010000059">
    <property type="protein sequence ID" value="GAA4909249.1"/>
    <property type="molecule type" value="Genomic_DNA"/>
</dbReference>
<dbReference type="InterPro" id="IPR025447">
    <property type="entry name" value="DUF4192"/>
</dbReference>
<evidence type="ECO:0000313" key="1">
    <source>
        <dbReference type="EMBL" id="GAA4909249.1"/>
    </source>
</evidence>
<keyword evidence="2" id="KW-1185">Reference proteome</keyword>
<dbReference type="Pfam" id="PF13830">
    <property type="entry name" value="DUF4192"/>
    <property type="match status" value="1"/>
</dbReference>
<reference evidence="2" key="1">
    <citation type="journal article" date="2019" name="Int. J. Syst. Evol. Microbiol.">
        <title>The Global Catalogue of Microorganisms (GCM) 10K type strain sequencing project: providing services to taxonomists for standard genome sequencing and annotation.</title>
        <authorList>
            <consortium name="The Broad Institute Genomics Platform"/>
            <consortium name="The Broad Institute Genome Sequencing Center for Infectious Disease"/>
            <person name="Wu L."/>
            <person name="Ma J."/>
        </authorList>
    </citation>
    <scope>NUCLEOTIDE SEQUENCE [LARGE SCALE GENOMIC DNA]</scope>
    <source>
        <strain evidence="2">JCM 19125</strain>
    </source>
</reference>
<name>A0ABP9FNI6_9ACTN</name>
<protein>
    <recommendedName>
        <fullName evidence="3">DUF4192 domain-containing protein</fullName>
    </recommendedName>
</protein>
<dbReference type="Proteomes" id="UP001501521">
    <property type="component" value="Unassembled WGS sequence"/>
</dbReference>
<accession>A0ABP9FNI6</accession>
<gene>
    <name evidence="1" type="ORF">GCM10025789_30710</name>
</gene>
<comment type="caution">
    <text evidence="1">The sequence shown here is derived from an EMBL/GenBank/DDBJ whole genome shotgun (WGS) entry which is preliminary data.</text>
</comment>